<dbReference type="GO" id="GO:0008233">
    <property type="term" value="F:peptidase activity"/>
    <property type="evidence" value="ECO:0007669"/>
    <property type="project" value="UniProtKB-KW"/>
</dbReference>
<sequence length="270" mass="28696">MILTVNHQTIYRYDQPMRGMVQSHRLTPSRCDSQTTLDWSVTVSGATMGGAFRDGAGDWVQACTVAGPVSEVIVQVMGRVETSDTMGILTGHREKTPPEAYLSETLATRPDVALTDLGRDAIARGTDPLDRAHRLAEAVGEAIVFTPGVTEAHTTAAEALSLGQGVCQDHSHALIAAACAQRIPARYISGYLHATFDGAANEAAHAWAELWVEGIGWVGFDAANKCCPNESYIRLGSGRDSREAAPIRGIARGPGQESLDVSVAVEAAQQ</sequence>
<dbReference type="SMART" id="SM00460">
    <property type="entry name" value="TGc"/>
    <property type="match status" value="1"/>
</dbReference>
<dbReference type="PANTHER" id="PTHR33490:SF6">
    <property type="entry name" value="SLL1049 PROTEIN"/>
    <property type="match status" value="1"/>
</dbReference>
<dbReference type="EMBL" id="FNOM01000008">
    <property type="protein sequence ID" value="SDX43562.1"/>
    <property type="molecule type" value="Genomic_DNA"/>
</dbReference>
<reference evidence="2 3" key="1">
    <citation type="submission" date="2016-10" db="EMBL/GenBank/DDBJ databases">
        <authorList>
            <person name="de Groot N.N."/>
        </authorList>
    </citation>
    <scope>NUCLEOTIDE SEQUENCE [LARGE SCALE GENOMIC DNA]</scope>
    <source>
        <strain evidence="2 3">CGMCC 1.8894</strain>
    </source>
</reference>
<protein>
    <submittedName>
        <fullName evidence="2">Transglutaminase-like enzyme, putative cysteine protease</fullName>
    </submittedName>
</protein>
<dbReference type="GO" id="GO:0006508">
    <property type="term" value="P:proteolysis"/>
    <property type="evidence" value="ECO:0007669"/>
    <property type="project" value="UniProtKB-KW"/>
</dbReference>
<dbReference type="SUPFAM" id="SSF54001">
    <property type="entry name" value="Cysteine proteinases"/>
    <property type="match status" value="1"/>
</dbReference>
<keyword evidence="2" id="KW-0645">Protease</keyword>
<name>A0A1H3BNJ0_9RHOB</name>
<keyword evidence="3" id="KW-1185">Reference proteome</keyword>
<evidence type="ECO:0000259" key="1">
    <source>
        <dbReference type="SMART" id="SM00460"/>
    </source>
</evidence>
<keyword evidence="2" id="KW-0378">Hydrolase</keyword>
<dbReference type="Gene3D" id="3.10.620.30">
    <property type="match status" value="1"/>
</dbReference>
<dbReference type="STRING" id="564137.SAMN04488238_108125"/>
<accession>A0A1H3BNJ0</accession>
<dbReference type="InterPro" id="IPR038765">
    <property type="entry name" value="Papain-like_cys_pep_sf"/>
</dbReference>
<evidence type="ECO:0000313" key="2">
    <source>
        <dbReference type="EMBL" id="SDX43562.1"/>
    </source>
</evidence>
<organism evidence="2 3">
    <name type="scientific">Roseicitreum antarcticum</name>
    <dbReference type="NCBI Taxonomy" id="564137"/>
    <lineage>
        <taxon>Bacteria</taxon>
        <taxon>Pseudomonadati</taxon>
        <taxon>Pseudomonadota</taxon>
        <taxon>Alphaproteobacteria</taxon>
        <taxon>Rhodobacterales</taxon>
        <taxon>Paracoccaceae</taxon>
        <taxon>Roseicitreum</taxon>
    </lineage>
</organism>
<dbReference type="PANTHER" id="PTHR33490">
    <property type="entry name" value="BLR5614 PROTEIN-RELATED"/>
    <property type="match status" value="1"/>
</dbReference>
<dbReference type="AlphaFoldDB" id="A0A1H3BNJ0"/>
<dbReference type="Proteomes" id="UP000198539">
    <property type="component" value="Unassembled WGS sequence"/>
</dbReference>
<dbReference type="Pfam" id="PF08379">
    <property type="entry name" value="Bact_transglu_N"/>
    <property type="match status" value="1"/>
</dbReference>
<dbReference type="Pfam" id="PF01841">
    <property type="entry name" value="Transglut_core"/>
    <property type="match status" value="1"/>
</dbReference>
<dbReference type="InterPro" id="IPR002931">
    <property type="entry name" value="Transglutaminase-like"/>
</dbReference>
<feature type="domain" description="Transglutaminase-like" evidence="1">
    <location>
        <begin position="159"/>
        <end position="224"/>
    </location>
</feature>
<dbReference type="InterPro" id="IPR013589">
    <property type="entry name" value="Bac_transglu_N"/>
</dbReference>
<gene>
    <name evidence="2" type="ORF">SAMN04488238_108125</name>
</gene>
<dbReference type="RefSeq" id="WP_092890928.1">
    <property type="nucleotide sequence ID" value="NZ_CP061498.1"/>
</dbReference>
<evidence type="ECO:0000313" key="3">
    <source>
        <dbReference type="Proteomes" id="UP000198539"/>
    </source>
</evidence>
<dbReference type="OrthoDB" id="9804023at2"/>
<proteinExistence type="predicted"/>